<dbReference type="Gene3D" id="3.40.50.920">
    <property type="match status" value="1"/>
</dbReference>
<proteinExistence type="predicted"/>
<organism evidence="1 2">
    <name type="scientific">Cupriavidus basilensis OR16</name>
    <dbReference type="NCBI Taxonomy" id="1127483"/>
    <lineage>
        <taxon>Bacteria</taxon>
        <taxon>Pseudomonadati</taxon>
        <taxon>Pseudomonadota</taxon>
        <taxon>Betaproteobacteria</taxon>
        <taxon>Burkholderiales</taxon>
        <taxon>Burkholderiaceae</taxon>
        <taxon>Cupriavidus</taxon>
    </lineage>
</organism>
<sequence length="114" mass="12380">MERERLWRHGDIAAIDSWFGRQLEAGGGPIVAATDYVRALPELVRAFIPPGRRYVTLGTDGFGRSDSRAALRRYFEVDAAAIVQASLAAVAEIVAGELACEKRHLAEVISLASI</sequence>
<protein>
    <submittedName>
        <fullName evidence="1">2-oxoacid dehydrogenase subunit E1</fullName>
    </submittedName>
</protein>
<dbReference type="InterPro" id="IPR051157">
    <property type="entry name" value="PDH/Transketolase"/>
</dbReference>
<name>H1S8V0_9BURK</name>
<dbReference type="AlphaFoldDB" id="H1S8V0"/>
<dbReference type="Proteomes" id="UP000005808">
    <property type="component" value="Unassembled WGS sequence"/>
</dbReference>
<dbReference type="PANTHER" id="PTHR43825:SF3">
    <property type="entry name" value="PYRUVATE DEHYDROGENASE E1 COMPONENT"/>
    <property type="match status" value="1"/>
</dbReference>
<dbReference type="SUPFAM" id="SSF52922">
    <property type="entry name" value="TK C-terminal domain-like"/>
    <property type="match status" value="1"/>
</dbReference>
<dbReference type="PATRIC" id="fig|1127483.3.peg.4423"/>
<dbReference type="EMBL" id="AHJE01000053">
    <property type="protein sequence ID" value="EHP41142.1"/>
    <property type="molecule type" value="Genomic_DNA"/>
</dbReference>
<comment type="caution">
    <text evidence="1">The sequence shown here is derived from an EMBL/GenBank/DDBJ whole genome shotgun (WGS) entry which is preliminary data.</text>
</comment>
<dbReference type="PANTHER" id="PTHR43825">
    <property type="entry name" value="PYRUVATE DEHYDROGENASE E1 COMPONENT"/>
    <property type="match status" value="1"/>
</dbReference>
<gene>
    <name evidence="1" type="ORF">OR16_22108</name>
</gene>
<evidence type="ECO:0000313" key="1">
    <source>
        <dbReference type="EMBL" id="EHP41142.1"/>
    </source>
</evidence>
<dbReference type="InterPro" id="IPR009014">
    <property type="entry name" value="Transketo_C/PFOR_II"/>
</dbReference>
<evidence type="ECO:0000313" key="2">
    <source>
        <dbReference type="Proteomes" id="UP000005808"/>
    </source>
</evidence>
<reference evidence="1 2" key="1">
    <citation type="journal article" date="2012" name="J. Bacteriol.">
        <title>De Novo Genome Project of Cupriavidus basilensis OR16.</title>
        <authorList>
            <person name="Cserhati M."/>
            <person name="Kriszt B."/>
            <person name="Szoboszlay S."/>
            <person name="Toth A."/>
            <person name="Szabo I."/>
            <person name="Tancsics A."/>
            <person name="Nagy I."/>
            <person name="Horvath B."/>
            <person name="Nagy I."/>
            <person name="Kukolya J."/>
        </authorList>
    </citation>
    <scope>NUCLEOTIDE SEQUENCE [LARGE SCALE GENOMIC DNA]</scope>
    <source>
        <strain evidence="1 2">OR16</strain>
    </source>
</reference>
<accession>H1S8V0</accession>